<dbReference type="PANTHER" id="PTHR43547">
    <property type="entry name" value="TWO-COMPONENT HISTIDINE KINASE"/>
    <property type="match status" value="1"/>
</dbReference>
<keyword evidence="7" id="KW-0067">ATP-binding</keyword>
<name>A0ABV4V1Z0_9BACL</name>
<keyword evidence="8" id="KW-0902">Two-component regulatory system</keyword>
<dbReference type="Proteomes" id="UP001575622">
    <property type="component" value="Unassembled WGS sequence"/>
</dbReference>
<evidence type="ECO:0000256" key="6">
    <source>
        <dbReference type="ARBA" id="ARBA00022777"/>
    </source>
</evidence>
<accession>A0ABV4V1Z0</accession>
<evidence type="ECO:0000256" key="5">
    <source>
        <dbReference type="ARBA" id="ARBA00022741"/>
    </source>
</evidence>
<evidence type="ECO:0000256" key="2">
    <source>
        <dbReference type="ARBA" id="ARBA00012438"/>
    </source>
</evidence>
<dbReference type="InterPro" id="IPR036890">
    <property type="entry name" value="HATPase_C_sf"/>
</dbReference>
<reference evidence="10 11" key="1">
    <citation type="submission" date="2024-09" db="EMBL/GenBank/DDBJ databases">
        <authorList>
            <person name="Makale K.P.P."/>
            <person name="Makhzoum A."/>
            <person name="Rantong G."/>
            <person name="Rahube T.O."/>
        </authorList>
    </citation>
    <scope>NUCLEOTIDE SEQUENCE [LARGE SCALE GENOMIC DNA]</scope>
    <source>
        <strain evidence="10 11">KM_D13</strain>
    </source>
</reference>
<dbReference type="Pfam" id="PF02518">
    <property type="entry name" value="HATPase_c"/>
    <property type="match status" value="1"/>
</dbReference>
<evidence type="ECO:0000313" key="11">
    <source>
        <dbReference type="Proteomes" id="UP001575622"/>
    </source>
</evidence>
<evidence type="ECO:0000256" key="8">
    <source>
        <dbReference type="ARBA" id="ARBA00023012"/>
    </source>
</evidence>
<dbReference type="PANTHER" id="PTHR43547:SF2">
    <property type="entry name" value="HYBRID SIGNAL TRANSDUCTION HISTIDINE KINASE C"/>
    <property type="match status" value="1"/>
</dbReference>
<dbReference type="SUPFAM" id="SSF55874">
    <property type="entry name" value="ATPase domain of HSP90 chaperone/DNA topoisomerase II/histidine kinase"/>
    <property type="match status" value="1"/>
</dbReference>
<organism evidence="10 11">
    <name type="scientific">Paenibacillus oleatilyticus</name>
    <dbReference type="NCBI Taxonomy" id="2594886"/>
    <lineage>
        <taxon>Bacteria</taxon>
        <taxon>Bacillati</taxon>
        <taxon>Bacillota</taxon>
        <taxon>Bacilli</taxon>
        <taxon>Bacillales</taxon>
        <taxon>Paenibacillaceae</taxon>
        <taxon>Paenibacillus</taxon>
    </lineage>
</organism>
<keyword evidence="11" id="KW-1185">Reference proteome</keyword>
<gene>
    <name evidence="10" type="ORF">ACEU3E_10905</name>
</gene>
<comment type="caution">
    <text evidence="10">The sequence shown here is derived from an EMBL/GenBank/DDBJ whole genome shotgun (WGS) entry which is preliminary data.</text>
</comment>
<comment type="catalytic activity">
    <reaction evidence="1">
        <text>ATP + protein L-histidine = ADP + protein N-phospho-L-histidine.</text>
        <dbReference type="EC" id="2.7.13.3"/>
    </reaction>
</comment>
<dbReference type="CDD" id="cd00075">
    <property type="entry name" value="HATPase"/>
    <property type="match status" value="1"/>
</dbReference>
<evidence type="ECO:0000259" key="9">
    <source>
        <dbReference type="PROSITE" id="PS50109"/>
    </source>
</evidence>
<dbReference type="EC" id="2.7.13.3" evidence="2"/>
<keyword evidence="4" id="KW-0808">Transferase</keyword>
<proteinExistence type="predicted"/>
<dbReference type="InterPro" id="IPR005467">
    <property type="entry name" value="His_kinase_dom"/>
</dbReference>
<evidence type="ECO:0000313" key="10">
    <source>
        <dbReference type="EMBL" id="MFB0842681.1"/>
    </source>
</evidence>
<keyword evidence="3" id="KW-0597">Phosphoprotein</keyword>
<dbReference type="EMBL" id="JBHDLN010000004">
    <property type="protein sequence ID" value="MFB0842681.1"/>
    <property type="molecule type" value="Genomic_DNA"/>
</dbReference>
<evidence type="ECO:0000256" key="7">
    <source>
        <dbReference type="ARBA" id="ARBA00022840"/>
    </source>
</evidence>
<dbReference type="SMART" id="SM00387">
    <property type="entry name" value="HATPase_c"/>
    <property type="match status" value="1"/>
</dbReference>
<keyword evidence="5" id="KW-0547">Nucleotide-binding</keyword>
<sequence length="115" mass="12821">MINAIHYTERGGQALIQVEQVYQPDRRMDYARITIEDNGIGIPEEGLPHIFNRFYRADHSRTRTNGGTSLGLAIAQQNILLHQGWIEVQSKAGKRTAFAVFLPAASRESVVSADV</sequence>
<protein>
    <recommendedName>
        <fullName evidence="2">histidine kinase</fullName>
        <ecNumber evidence="2">2.7.13.3</ecNumber>
    </recommendedName>
</protein>
<evidence type="ECO:0000256" key="1">
    <source>
        <dbReference type="ARBA" id="ARBA00000085"/>
    </source>
</evidence>
<dbReference type="PRINTS" id="PR00344">
    <property type="entry name" value="BCTRLSENSOR"/>
</dbReference>
<dbReference type="PROSITE" id="PS50109">
    <property type="entry name" value="HIS_KIN"/>
    <property type="match status" value="1"/>
</dbReference>
<dbReference type="Gene3D" id="3.30.565.10">
    <property type="entry name" value="Histidine kinase-like ATPase, C-terminal domain"/>
    <property type="match status" value="1"/>
</dbReference>
<dbReference type="GO" id="GO:0016301">
    <property type="term" value="F:kinase activity"/>
    <property type="evidence" value="ECO:0007669"/>
    <property type="project" value="UniProtKB-KW"/>
</dbReference>
<evidence type="ECO:0000256" key="3">
    <source>
        <dbReference type="ARBA" id="ARBA00022553"/>
    </source>
</evidence>
<dbReference type="InterPro" id="IPR003594">
    <property type="entry name" value="HATPase_dom"/>
</dbReference>
<evidence type="ECO:0000256" key="4">
    <source>
        <dbReference type="ARBA" id="ARBA00022679"/>
    </source>
</evidence>
<dbReference type="RefSeq" id="WP_373950687.1">
    <property type="nucleotide sequence ID" value="NZ_JBHDLN010000004.1"/>
</dbReference>
<keyword evidence="6 10" id="KW-0418">Kinase</keyword>
<feature type="domain" description="Histidine kinase" evidence="9">
    <location>
        <begin position="1"/>
        <end position="106"/>
    </location>
</feature>
<dbReference type="InterPro" id="IPR004358">
    <property type="entry name" value="Sig_transdc_His_kin-like_C"/>
</dbReference>